<dbReference type="Gene3D" id="3.40.50.2300">
    <property type="match status" value="1"/>
</dbReference>
<dbReference type="RefSeq" id="WP_283413269.1">
    <property type="nucleotide sequence ID" value="NZ_FXUA01000004.1"/>
</dbReference>
<dbReference type="SMART" id="SM00850">
    <property type="entry name" value="LytTR"/>
    <property type="match status" value="1"/>
</dbReference>
<dbReference type="InterPro" id="IPR001789">
    <property type="entry name" value="Sig_transdc_resp-reg_receiver"/>
</dbReference>
<dbReference type="PROSITE" id="PS50930">
    <property type="entry name" value="HTH_LYTTR"/>
    <property type="match status" value="1"/>
</dbReference>
<dbReference type="Proteomes" id="UP001157915">
    <property type="component" value="Unassembled WGS sequence"/>
</dbReference>
<dbReference type="EMBL" id="FXUA01000004">
    <property type="protein sequence ID" value="SMP25232.1"/>
    <property type="molecule type" value="Genomic_DNA"/>
</dbReference>
<comment type="caution">
    <text evidence="4">The sequence shown here is derived from an EMBL/GenBank/DDBJ whole genome shotgun (WGS) entry which is preliminary data.</text>
</comment>
<evidence type="ECO:0000256" key="1">
    <source>
        <dbReference type="PROSITE-ProRule" id="PRU00169"/>
    </source>
</evidence>
<proteinExistence type="predicted"/>
<feature type="domain" description="HTH LytTR-type" evidence="3">
    <location>
        <begin position="142"/>
        <end position="243"/>
    </location>
</feature>
<reference evidence="4 5" key="1">
    <citation type="submission" date="2017-05" db="EMBL/GenBank/DDBJ databases">
        <authorList>
            <person name="Varghese N."/>
            <person name="Submissions S."/>
        </authorList>
    </citation>
    <scope>NUCLEOTIDE SEQUENCE [LARGE SCALE GENOMIC DNA]</scope>
    <source>
        <strain evidence="4 5">DSM 15360</strain>
    </source>
</reference>
<name>A0ABY1P2Z1_9BACT</name>
<keyword evidence="1" id="KW-0597">Phosphoprotein</keyword>
<feature type="domain" description="Response regulatory" evidence="2">
    <location>
        <begin position="2"/>
        <end position="114"/>
    </location>
</feature>
<accession>A0ABY1P2Z1</accession>
<dbReference type="SMART" id="SM00448">
    <property type="entry name" value="REC"/>
    <property type="match status" value="1"/>
</dbReference>
<gene>
    <name evidence="4" type="ORF">SAMN06265367_104154</name>
</gene>
<feature type="modified residue" description="4-aspartylphosphate" evidence="1">
    <location>
        <position position="53"/>
    </location>
</feature>
<evidence type="ECO:0000259" key="3">
    <source>
        <dbReference type="PROSITE" id="PS50930"/>
    </source>
</evidence>
<dbReference type="Gene3D" id="2.40.50.1020">
    <property type="entry name" value="LytTr DNA-binding domain"/>
    <property type="match status" value="1"/>
</dbReference>
<dbReference type="InterPro" id="IPR007492">
    <property type="entry name" value="LytTR_DNA-bd_dom"/>
</dbReference>
<dbReference type="InterPro" id="IPR011006">
    <property type="entry name" value="CheY-like_superfamily"/>
</dbReference>
<evidence type="ECO:0000259" key="2">
    <source>
        <dbReference type="PROSITE" id="PS50110"/>
    </source>
</evidence>
<dbReference type="PANTHER" id="PTHR37299:SF1">
    <property type="entry name" value="STAGE 0 SPORULATION PROTEIN A HOMOLOG"/>
    <property type="match status" value="1"/>
</dbReference>
<dbReference type="SUPFAM" id="SSF52172">
    <property type="entry name" value="CheY-like"/>
    <property type="match status" value="1"/>
</dbReference>
<protein>
    <submittedName>
        <fullName evidence="4">Two component transcriptional regulator, LytTR family</fullName>
    </submittedName>
</protein>
<dbReference type="PANTHER" id="PTHR37299">
    <property type="entry name" value="TRANSCRIPTIONAL REGULATOR-RELATED"/>
    <property type="match status" value="1"/>
</dbReference>
<dbReference type="InterPro" id="IPR046947">
    <property type="entry name" value="LytR-like"/>
</dbReference>
<evidence type="ECO:0000313" key="5">
    <source>
        <dbReference type="Proteomes" id="UP001157915"/>
    </source>
</evidence>
<dbReference type="Pfam" id="PF00072">
    <property type="entry name" value="Response_reg"/>
    <property type="match status" value="1"/>
</dbReference>
<organism evidence="4 5">
    <name type="scientific">Algoriphagus winogradskyi</name>
    <dbReference type="NCBI Taxonomy" id="237017"/>
    <lineage>
        <taxon>Bacteria</taxon>
        <taxon>Pseudomonadati</taxon>
        <taxon>Bacteroidota</taxon>
        <taxon>Cytophagia</taxon>
        <taxon>Cytophagales</taxon>
        <taxon>Cyclobacteriaceae</taxon>
        <taxon>Algoriphagus</taxon>
    </lineage>
</organism>
<sequence>MTIAIIDDEQHCTDRILAFLKPYQKSSVIVCFDSVDSAIEGLEIHRPDLVFLDVMLGNRTGFEVLSGSEYVDFCLVFTTSYEQYALDAFRFSAIDYLLKPIDREDFLVAFQKATDKMHQKQLKERVDVLMGHISQLPNSKKISLPTKDGFEFLSIQDILRCEAAINYTHVFSKDGKKYTVSKTLKYFEGLLLDFGFFRIHNSHLINLNFIKVYSKSGYVTLSNGLKLEISVRRKDAFVKACESFLKS</sequence>
<dbReference type="PROSITE" id="PS50110">
    <property type="entry name" value="RESPONSE_REGULATORY"/>
    <property type="match status" value="1"/>
</dbReference>
<evidence type="ECO:0000313" key="4">
    <source>
        <dbReference type="EMBL" id="SMP25232.1"/>
    </source>
</evidence>
<dbReference type="Pfam" id="PF04397">
    <property type="entry name" value="LytTR"/>
    <property type="match status" value="1"/>
</dbReference>
<keyword evidence="5" id="KW-1185">Reference proteome</keyword>